<evidence type="ECO:0000313" key="2">
    <source>
        <dbReference type="EMBL" id="MDP2563591.1"/>
    </source>
</evidence>
<feature type="transmembrane region" description="Helical" evidence="1">
    <location>
        <begin position="74"/>
        <end position="91"/>
    </location>
</feature>
<name>A0ABT9FA29_9GAMM</name>
<keyword evidence="1" id="KW-1133">Transmembrane helix</keyword>
<gene>
    <name evidence="2" type="ORF">Q8W34_03060</name>
</gene>
<reference evidence="2" key="1">
    <citation type="submission" date="2023-07" db="EMBL/GenBank/DDBJ databases">
        <title>Genome content predicts the carbon catabolic preferences of heterotrophic bacteria.</title>
        <authorList>
            <person name="Gralka M."/>
        </authorList>
    </citation>
    <scope>NUCLEOTIDE SEQUENCE</scope>
    <source>
        <strain evidence="2">4G09</strain>
    </source>
</reference>
<feature type="transmembrane region" description="Helical" evidence="1">
    <location>
        <begin position="37"/>
        <end position="53"/>
    </location>
</feature>
<feature type="transmembrane region" description="Helical" evidence="1">
    <location>
        <begin position="103"/>
        <end position="120"/>
    </location>
</feature>
<protein>
    <submittedName>
        <fullName evidence="2">Uncharacterized protein</fullName>
    </submittedName>
</protein>
<comment type="caution">
    <text evidence="2">The sequence shown here is derived from an EMBL/GenBank/DDBJ whole genome shotgun (WGS) entry which is preliminary data.</text>
</comment>
<evidence type="ECO:0000256" key="1">
    <source>
        <dbReference type="SAM" id="Phobius"/>
    </source>
</evidence>
<evidence type="ECO:0000313" key="3">
    <source>
        <dbReference type="Proteomes" id="UP001177212"/>
    </source>
</evidence>
<keyword evidence="1" id="KW-0472">Membrane</keyword>
<keyword evidence="1" id="KW-0812">Transmembrane</keyword>
<feature type="transmembrane region" description="Helical" evidence="1">
    <location>
        <begin position="12"/>
        <end position="31"/>
    </location>
</feature>
<accession>A0ABT9FA29</accession>
<feature type="transmembrane region" description="Helical" evidence="1">
    <location>
        <begin position="141"/>
        <end position="159"/>
    </location>
</feature>
<dbReference type="RefSeq" id="WP_305471111.1">
    <property type="nucleotide sequence ID" value="NZ_JAUYVT010000002.1"/>
</dbReference>
<dbReference type="EMBL" id="JAUYVT010000002">
    <property type="protein sequence ID" value="MDP2563591.1"/>
    <property type="molecule type" value="Genomic_DNA"/>
</dbReference>
<dbReference type="Proteomes" id="UP001177212">
    <property type="component" value="Unassembled WGS sequence"/>
</dbReference>
<sequence length="182" mass="21114">MKSEPLFNIKEFFHLAFLLIAFVLMLFIFEFSSDTQRAQSLLIAGFIGAIYYFQTNQLNMQYWSFGDEKKETNYEIVGPFGMVFFVCWLAIIDYKTPEVVSKYTGFIILITILNAMAVNGELTKRAETRFVSDEKLMAFKVAVWVLFGLLYMAATRYFFTQGTWAWDIPSVLNLFELAFGLH</sequence>
<organism evidence="2 3">
    <name type="scientific">Pseudoalteromonas marina</name>
    <dbReference type="NCBI Taxonomy" id="267375"/>
    <lineage>
        <taxon>Bacteria</taxon>
        <taxon>Pseudomonadati</taxon>
        <taxon>Pseudomonadota</taxon>
        <taxon>Gammaproteobacteria</taxon>
        <taxon>Alteromonadales</taxon>
        <taxon>Pseudoalteromonadaceae</taxon>
        <taxon>Pseudoalteromonas</taxon>
    </lineage>
</organism>
<proteinExistence type="predicted"/>
<keyword evidence="3" id="KW-1185">Reference proteome</keyword>